<dbReference type="AlphaFoldDB" id="A0A7J7D090"/>
<evidence type="ECO:0000313" key="5">
    <source>
        <dbReference type="Proteomes" id="UP000593562"/>
    </source>
</evidence>
<dbReference type="InParanoid" id="A0A7J7D090"/>
<dbReference type="InterPro" id="IPR025875">
    <property type="entry name" value="Leu-rich_rpt_4"/>
</dbReference>
<dbReference type="Gene3D" id="3.80.10.10">
    <property type="entry name" value="Ribonuclease Inhibitor"/>
    <property type="match status" value="2"/>
</dbReference>
<feature type="region of interest" description="Disordered" evidence="3">
    <location>
        <begin position="658"/>
        <end position="711"/>
    </location>
</feature>
<feature type="compositionally biased region" description="Basic residues" evidence="3">
    <location>
        <begin position="686"/>
        <end position="697"/>
    </location>
</feature>
<dbReference type="InterPro" id="IPR032675">
    <property type="entry name" value="LRR_dom_sf"/>
</dbReference>
<dbReference type="Pfam" id="PF12799">
    <property type="entry name" value="LRR_4"/>
    <property type="match status" value="1"/>
</dbReference>
<protein>
    <submittedName>
        <fullName evidence="4">Outer arm dynein light chain 1 protein putative isoform 1</fullName>
    </submittedName>
</protein>
<dbReference type="GO" id="GO:0005737">
    <property type="term" value="C:cytoplasm"/>
    <property type="evidence" value="ECO:0007669"/>
    <property type="project" value="TreeGrafter"/>
</dbReference>
<evidence type="ECO:0000256" key="1">
    <source>
        <dbReference type="ARBA" id="ARBA00022614"/>
    </source>
</evidence>
<dbReference type="InterPro" id="IPR001611">
    <property type="entry name" value="Leu-rich_rpt"/>
</dbReference>
<comment type="caution">
    <text evidence="4">The sequence shown here is derived from an EMBL/GenBank/DDBJ whole genome shotgun (WGS) entry which is preliminary data.</text>
</comment>
<dbReference type="PANTHER" id="PTHR15454:SF37">
    <property type="entry name" value="OUTER ARM DYNEIN LIGHT CHAIN 1 PROTEIN"/>
    <property type="match status" value="1"/>
</dbReference>
<keyword evidence="2" id="KW-0677">Repeat</keyword>
<dbReference type="InterPro" id="IPR003591">
    <property type="entry name" value="Leu-rich_rpt_typical-subtyp"/>
</dbReference>
<dbReference type="Proteomes" id="UP000593562">
    <property type="component" value="Unassembled WGS sequence"/>
</dbReference>
<evidence type="ECO:0000256" key="2">
    <source>
        <dbReference type="ARBA" id="ARBA00022737"/>
    </source>
</evidence>
<dbReference type="SMART" id="SM00369">
    <property type="entry name" value="LRR_TYP"/>
    <property type="match status" value="3"/>
</dbReference>
<name>A0A7J7D090_TRIWF</name>
<reference evidence="4 5" key="1">
    <citation type="journal article" date="2020" name="Nat. Commun.">
        <title>Genome of Tripterygium wilfordii and identification of cytochrome P450 involved in triptolide biosynthesis.</title>
        <authorList>
            <person name="Tu L."/>
            <person name="Su P."/>
            <person name="Zhang Z."/>
            <person name="Gao L."/>
            <person name="Wang J."/>
            <person name="Hu T."/>
            <person name="Zhou J."/>
            <person name="Zhang Y."/>
            <person name="Zhao Y."/>
            <person name="Liu Y."/>
            <person name="Song Y."/>
            <person name="Tong Y."/>
            <person name="Lu Y."/>
            <person name="Yang J."/>
            <person name="Xu C."/>
            <person name="Jia M."/>
            <person name="Peters R.J."/>
            <person name="Huang L."/>
            <person name="Gao W."/>
        </authorList>
    </citation>
    <scope>NUCLEOTIDE SEQUENCE [LARGE SCALE GENOMIC DNA]</scope>
    <source>
        <strain evidence="5">cv. XIE 37</strain>
        <tissue evidence="4">Leaf</tissue>
    </source>
</reference>
<dbReference type="Pfam" id="PF13855">
    <property type="entry name" value="LRR_8"/>
    <property type="match status" value="1"/>
</dbReference>
<keyword evidence="1" id="KW-0433">Leucine-rich repeat</keyword>
<sequence>MPPPPATRLPLIRKTPFSSLKHSENLEQFGFNRLDIKEQVFEASGEELPEDSSFSRSLDFNRGLRSLQIKFESPMKPSESDELRTNSVSISEPLQKNYCSDTKVMRHENLDSSDTEVTYEGEDEHEENNSIKRDFSDLDLQAHVANSGEIDSPQTFAELNYSNSFGTQMNELVVKRAGGDFTDRIQRGHISDSGIGKAEFWPSPKLKRSCSNLEMSNMLQKIAELPPSNSQSFEELQALSKSARRQVYPNSPASVMTYCSADRVMLKQHSSSQILPSRSRRLWWKLFLWSHRNLHKPWTQKVRSVAVNDALNQQYGYSSDPLELNQAMASSKIESPGSFTGESFKEGCSKEHDNQSWDGFHGGNCGLWPQNEWVAFPVESSSFASVDKWVRDLETKPQPPPDWDDNHDEGIVFPPSPENGRSPTRSTTLLAQRSEIILSEEIVHANSVIQSLNSSSSVAHISGIGLKAIPMISGFYSLRTVNLSNNSIVHITPGSLPTGLHVLNLSRNKISTIGLRDLTRLRALDLSYNRITRIGQGLSKCTLIKELYLAGNKISDVEGLHRLLKLTVLDLSFNKITTTKALGQLVANYNSLLALNLLGNPIQGNISDEQMRKAVCGLLPKLVYLNKQPIKPQRAREVLTDSVAKAALGNSSLSSRRKAVKRASMALSPSSSGRRSSVNVGVGQKSRSRSKSRVHRQLNRDISAGASSSHH</sequence>
<gene>
    <name evidence="4" type="ORF">HS088_TW12G00953</name>
</gene>
<dbReference type="SUPFAM" id="SSF52075">
    <property type="entry name" value="Outer arm dynein light chain 1"/>
    <property type="match status" value="1"/>
</dbReference>
<organism evidence="4 5">
    <name type="scientific">Tripterygium wilfordii</name>
    <name type="common">Thunder God vine</name>
    <dbReference type="NCBI Taxonomy" id="458696"/>
    <lineage>
        <taxon>Eukaryota</taxon>
        <taxon>Viridiplantae</taxon>
        <taxon>Streptophyta</taxon>
        <taxon>Embryophyta</taxon>
        <taxon>Tracheophyta</taxon>
        <taxon>Spermatophyta</taxon>
        <taxon>Magnoliopsida</taxon>
        <taxon>eudicotyledons</taxon>
        <taxon>Gunneridae</taxon>
        <taxon>Pentapetalae</taxon>
        <taxon>rosids</taxon>
        <taxon>fabids</taxon>
        <taxon>Celastrales</taxon>
        <taxon>Celastraceae</taxon>
        <taxon>Tripterygium</taxon>
    </lineage>
</organism>
<proteinExistence type="predicted"/>
<dbReference type="FunFam" id="3.80.10.10:FF:000320">
    <property type="entry name" value="Protein phosphatase 1 regulatory subunit pprA"/>
    <property type="match status" value="1"/>
</dbReference>
<feature type="compositionally biased region" description="Low complexity" evidence="3">
    <location>
        <begin position="668"/>
        <end position="685"/>
    </location>
</feature>
<dbReference type="SMART" id="SM00365">
    <property type="entry name" value="LRR_SD22"/>
    <property type="match status" value="3"/>
</dbReference>
<dbReference type="PANTHER" id="PTHR15454">
    <property type="entry name" value="NISCHARIN RELATED"/>
    <property type="match status" value="1"/>
</dbReference>
<dbReference type="PROSITE" id="PS51450">
    <property type="entry name" value="LRR"/>
    <property type="match status" value="4"/>
</dbReference>
<evidence type="ECO:0000313" key="4">
    <source>
        <dbReference type="EMBL" id="KAF5739743.1"/>
    </source>
</evidence>
<evidence type="ECO:0000256" key="3">
    <source>
        <dbReference type="SAM" id="MobiDB-lite"/>
    </source>
</evidence>
<dbReference type="EMBL" id="JAAARO010000012">
    <property type="protein sequence ID" value="KAF5739743.1"/>
    <property type="molecule type" value="Genomic_DNA"/>
</dbReference>
<keyword evidence="5" id="KW-1185">Reference proteome</keyword>
<dbReference type="FunCoup" id="A0A7J7D090">
    <property type="interactions" value="305"/>
</dbReference>
<accession>A0A7J7D090</accession>